<comment type="caution">
    <text evidence="3">The sequence shown here is derived from an EMBL/GenBank/DDBJ whole genome shotgun (WGS) entry which is preliminary data.</text>
</comment>
<feature type="region of interest" description="Disordered" evidence="1">
    <location>
        <begin position="844"/>
        <end position="866"/>
    </location>
</feature>
<evidence type="ECO:0000313" key="4">
    <source>
        <dbReference type="Proteomes" id="UP000029867"/>
    </source>
</evidence>
<feature type="region of interest" description="Disordered" evidence="1">
    <location>
        <begin position="506"/>
        <end position="536"/>
    </location>
</feature>
<feature type="domain" description="LST4 longin" evidence="2">
    <location>
        <begin position="133"/>
        <end position="318"/>
    </location>
</feature>
<dbReference type="AlphaFoldDB" id="A0A099P8T6"/>
<accession>A0A099P8T6</accession>
<dbReference type="Proteomes" id="UP000029867">
    <property type="component" value="Unassembled WGS sequence"/>
</dbReference>
<feature type="compositionally biased region" description="Polar residues" evidence="1">
    <location>
        <begin position="12"/>
        <end position="25"/>
    </location>
</feature>
<gene>
    <name evidence="3" type="ORF">JL09_g398</name>
</gene>
<dbReference type="HOGENOM" id="CLU_305443_0_0_1"/>
<organism evidence="3 4">
    <name type="scientific">Pichia kudriavzevii</name>
    <name type="common">Yeast</name>
    <name type="synonym">Issatchenkia orientalis</name>
    <dbReference type="NCBI Taxonomy" id="4909"/>
    <lineage>
        <taxon>Eukaryota</taxon>
        <taxon>Fungi</taxon>
        <taxon>Dikarya</taxon>
        <taxon>Ascomycota</taxon>
        <taxon>Saccharomycotina</taxon>
        <taxon>Pichiomycetes</taxon>
        <taxon>Pichiales</taxon>
        <taxon>Pichiaceae</taxon>
        <taxon>Pichia</taxon>
    </lineage>
</organism>
<feature type="compositionally biased region" description="Low complexity" evidence="1">
    <location>
        <begin position="844"/>
        <end position="856"/>
    </location>
</feature>
<evidence type="ECO:0000313" key="3">
    <source>
        <dbReference type="EMBL" id="KGK40436.1"/>
    </source>
</evidence>
<name>A0A099P8T6_PICKU</name>
<dbReference type="InterPro" id="IPR041153">
    <property type="entry name" value="LST4_longin"/>
</dbReference>
<evidence type="ECO:0000256" key="1">
    <source>
        <dbReference type="SAM" id="MobiDB-lite"/>
    </source>
</evidence>
<sequence>MIGDLFRKRDTSSLASAGPTQTGSSGMIGMPQIKAPSCYSQENENTAGIPGNPSTFNLNHPLSSIPLSHLSREHGNTLSSNYEMNNIHRVPLPEGDTLTDQTNVNMPSLYGLSPDMKLPSPTFRLSDKLPCIRMVIVQDAGIRKKQPLFDSAVVFNKNFSAMQQKLNKKIHHSINELSLFMFGSFGMPISENNISTKIHYLPSLPGMPSSILITRLFSIDASFVLKPSQTCQDISDWHPTPLIRTNEMPQHENTSIRFSIGLVIPTSSSMESVRDEVTENWLEFSKSFLDIQNLIVIKLKNLHSIQQRIKLKPIQQVQVSVNSSVSCMDNSKLDKLNFQAYCLQSDPEVYQEFSSFIKSIVSLIEIPRLFIDIKHSNQSLIDWASTLSLWLELKDGRSHCYDNVDMIHTSMQETFTGSTPLNATNSIKFLAFLLSILLPLRNKLFSSPHKEATLYSTMRIVIGTANPVVSQKLILILAGLLGYEEYSGLYDESLDLKIDRKNRSRNGSIAVDSRPDPIPIPSGKTSDDASTGTPVCSVQTRNNSLVVDSLNMSIENSVKYPNSPSVSTFSANVQPQRISVPSLTRTSSYASLQNLSSSYNNSVGSQSSWRAGFGSFMDRWKSSVTPSPTTSQHSHASSMPSPNIVEYDEFPWSMNKKSTNLLSSSPAPSLMSEQTSFSKHTAKYKLSNTLHTNTYKAKGEYSISRSTNNLLGAKLNSLSLLVSDQINQIMRDEFECYLDACNESVVDVSMKNKDTCITTNGTVIPLPMLTGYVPQFMPKFSMLSCPNKYVQEQLFVPAMKNDLRRDNISNTTIFSVNLGMRRVNVLEMKAKDKFSRDESCKLYSTRSSSDSNYSTDGDALKSKPKSNLTKSFHTEYELNQSTLFAPNKMSNADNIDFKKYINSLEKIDALDKILDRISLTIENFFDDLSLASDNSEEDGDDENTQKSRENECCERIRDSIEEIMCLFPVET</sequence>
<feature type="region of interest" description="Disordered" evidence="1">
    <location>
        <begin position="1"/>
        <end position="33"/>
    </location>
</feature>
<evidence type="ECO:0000259" key="2">
    <source>
        <dbReference type="Pfam" id="PF18639"/>
    </source>
</evidence>
<dbReference type="eggNOG" id="ENOG502S2BV">
    <property type="taxonomic scope" value="Eukaryota"/>
</dbReference>
<dbReference type="Pfam" id="PF18639">
    <property type="entry name" value="Longin_2"/>
    <property type="match status" value="1"/>
</dbReference>
<reference evidence="4" key="1">
    <citation type="journal article" date="2014" name="Microb. Cell Fact.">
        <title>Exploiting Issatchenkia orientalis SD108 for succinic acid production.</title>
        <authorList>
            <person name="Xiao H."/>
            <person name="Shao Z."/>
            <person name="Jiang Y."/>
            <person name="Dole S."/>
            <person name="Zhao H."/>
        </authorList>
    </citation>
    <scope>NUCLEOTIDE SEQUENCE [LARGE SCALE GENOMIC DNA]</scope>
    <source>
        <strain evidence="4">SD108</strain>
    </source>
</reference>
<proteinExistence type="predicted"/>
<dbReference type="EMBL" id="JQFK01000002">
    <property type="protein sequence ID" value="KGK40436.1"/>
    <property type="molecule type" value="Genomic_DNA"/>
</dbReference>
<protein>
    <recommendedName>
        <fullName evidence="2">LST4 longin domain-containing protein</fullName>
    </recommendedName>
</protein>
<dbReference type="VEuPathDB" id="FungiDB:C5L36_0C03130"/>
<feature type="region of interest" description="Disordered" evidence="1">
    <location>
        <begin position="622"/>
        <end position="641"/>
    </location>
</feature>
<feature type="compositionally biased region" description="Basic and acidic residues" evidence="1">
    <location>
        <begin position="1"/>
        <end position="11"/>
    </location>
</feature>